<feature type="domain" description="Clip" evidence="12">
    <location>
        <begin position="167"/>
        <end position="210"/>
    </location>
</feature>
<dbReference type="GO" id="GO:0022412">
    <property type="term" value="P:cellular process involved in reproduction in multicellular organism"/>
    <property type="evidence" value="ECO:0007669"/>
    <property type="project" value="UniProtKB-ARBA"/>
</dbReference>
<evidence type="ECO:0000256" key="8">
    <source>
        <dbReference type="ARBA" id="ARBA00023180"/>
    </source>
</evidence>
<dbReference type="FunFam" id="1.10.640.10:FF:000003">
    <property type="entry name" value="chorion peroxidase"/>
    <property type="match status" value="1"/>
</dbReference>
<evidence type="ECO:0000259" key="12">
    <source>
        <dbReference type="SMART" id="SM00680"/>
    </source>
</evidence>
<dbReference type="InterPro" id="IPR037120">
    <property type="entry name" value="Haem_peroxidase_sf_animal"/>
</dbReference>
<feature type="chain" id="PRO_5023001316" evidence="11">
    <location>
        <begin position="19"/>
        <end position="922"/>
    </location>
</feature>
<keyword evidence="2" id="KW-0964">Secreted</keyword>
<dbReference type="CDD" id="cd09823">
    <property type="entry name" value="peroxinectin_like"/>
    <property type="match status" value="1"/>
</dbReference>
<keyword evidence="3 13" id="KW-0575">Peroxidase</keyword>
<evidence type="ECO:0000256" key="4">
    <source>
        <dbReference type="ARBA" id="ARBA00022617"/>
    </source>
</evidence>
<name>A0A5E4N7B2_9HEMI</name>
<evidence type="ECO:0000313" key="13">
    <source>
        <dbReference type="EMBL" id="VVC40615.1"/>
    </source>
</evidence>
<keyword evidence="9" id="KW-0479">Metal-binding</keyword>
<feature type="signal peptide" evidence="11">
    <location>
        <begin position="1"/>
        <end position="18"/>
    </location>
</feature>
<reference evidence="13 14" key="1">
    <citation type="submission" date="2019-08" db="EMBL/GenBank/DDBJ databases">
        <authorList>
            <person name="Alioto T."/>
            <person name="Alioto T."/>
            <person name="Gomez Garrido J."/>
        </authorList>
    </citation>
    <scope>NUCLEOTIDE SEQUENCE [LARGE SCALE GENOMIC DNA]</scope>
</reference>
<dbReference type="EMBL" id="CABPRJ010001906">
    <property type="protein sequence ID" value="VVC40615.1"/>
    <property type="molecule type" value="Genomic_DNA"/>
</dbReference>
<evidence type="ECO:0000256" key="1">
    <source>
        <dbReference type="ARBA" id="ARBA00004613"/>
    </source>
</evidence>
<evidence type="ECO:0000256" key="3">
    <source>
        <dbReference type="ARBA" id="ARBA00022559"/>
    </source>
</evidence>
<dbReference type="InterPro" id="IPR022700">
    <property type="entry name" value="CLIP"/>
</dbReference>
<dbReference type="SMART" id="SM00680">
    <property type="entry name" value="CLIP"/>
    <property type="match status" value="1"/>
</dbReference>
<dbReference type="OrthoDB" id="823504at2759"/>
<proteinExistence type="predicted"/>
<keyword evidence="8" id="KW-0325">Glycoprotein</keyword>
<dbReference type="PROSITE" id="PS50292">
    <property type="entry name" value="PEROXIDASE_3"/>
    <property type="match status" value="1"/>
</dbReference>
<dbReference type="Proteomes" id="UP000325440">
    <property type="component" value="Unassembled WGS sequence"/>
</dbReference>
<dbReference type="GO" id="GO:0005576">
    <property type="term" value="C:extracellular region"/>
    <property type="evidence" value="ECO:0007669"/>
    <property type="project" value="UniProtKB-SubCell"/>
</dbReference>
<dbReference type="PANTHER" id="PTHR11475">
    <property type="entry name" value="OXIDASE/PEROXIDASE"/>
    <property type="match status" value="1"/>
</dbReference>
<evidence type="ECO:0000256" key="7">
    <source>
        <dbReference type="ARBA" id="ARBA00023157"/>
    </source>
</evidence>
<dbReference type="GO" id="GO:0046872">
    <property type="term" value="F:metal ion binding"/>
    <property type="evidence" value="ECO:0007669"/>
    <property type="project" value="UniProtKB-KW"/>
</dbReference>
<dbReference type="PANTHER" id="PTHR11475:SF4">
    <property type="entry name" value="CHORION PEROXIDASE"/>
    <property type="match status" value="1"/>
</dbReference>
<feature type="compositionally biased region" description="Low complexity" evidence="10">
    <location>
        <begin position="138"/>
        <end position="147"/>
    </location>
</feature>
<dbReference type="Gene3D" id="1.10.640.10">
    <property type="entry name" value="Haem peroxidase domain superfamily, animal type"/>
    <property type="match status" value="1"/>
</dbReference>
<gene>
    <name evidence="13" type="ORF">CINCED_3A021286</name>
</gene>
<evidence type="ECO:0000256" key="2">
    <source>
        <dbReference type="ARBA" id="ARBA00022525"/>
    </source>
</evidence>
<accession>A0A5E4N7B2</accession>
<feature type="region of interest" description="Disordered" evidence="10">
    <location>
        <begin position="125"/>
        <end position="166"/>
    </location>
</feature>
<evidence type="ECO:0000256" key="6">
    <source>
        <dbReference type="ARBA" id="ARBA00023004"/>
    </source>
</evidence>
<evidence type="ECO:0000313" key="14">
    <source>
        <dbReference type="Proteomes" id="UP000325440"/>
    </source>
</evidence>
<feature type="binding site" description="axial binding residue" evidence="9">
    <location>
        <position position="676"/>
    </location>
    <ligand>
        <name>heme b</name>
        <dbReference type="ChEBI" id="CHEBI:60344"/>
    </ligand>
    <ligandPart>
        <name>Fe</name>
        <dbReference type="ChEBI" id="CHEBI:18248"/>
    </ligandPart>
</feature>
<keyword evidence="4 9" id="KW-0349">Heme</keyword>
<dbReference type="SUPFAM" id="SSF48113">
    <property type="entry name" value="Heme-dependent peroxidases"/>
    <property type="match status" value="1"/>
</dbReference>
<keyword evidence="14" id="KW-1185">Reference proteome</keyword>
<organism evidence="13 14">
    <name type="scientific">Cinara cedri</name>
    <dbReference type="NCBI Taxonomy" id="506608"/>
    <lineage>
        <taxon>Eukaryota</taxon>
        <taxon>Metazoa</taxon>
        <taxon>Ecdysozoa</taxon>
        <taxon>Arthropoda</taxon>
        <taxon>Hexapoda</taxon>
        <taxon>Insecta</taxon>
        <taxon>Pterygota</taxon>
        <taxon>Neoptera</taxon>
        <taxon>Paraneoptera</taxon>
        <taxon>Hemiptera</taxon>
        <taxon>Sternorrhyncha</taxon>
        <taxon>Aphidomorpha</taxon>
        <taxon>Aphidoidea</taxon>
        <taxon>Aphididae</taxon>
        <taxon>Lachninae</taxon>
        <taxon>Cinara</taxon>
    </lineage>
</organism>
<dbReference type="GO" id="GO:0006979">
    <property type="term" value="P:response to oxidative stress"/>
    <property type="evidence" value="ECO:0007669"/>
    <property type="project" value="InterPro"/>
</dbReference>
<dbReference type="PRINTS" id="PR00457">
    <property type="entry name" value="ANPEROXIDASE"/>
</dbReference>
<evidence type="ECO:0000256" key="5">
    <source>
        <dbReference type="ARBA" id="ARBA00022729"/>
    </source>
</evidence>
<dbReference type="GO" id="GO:0004601">
    <property type="term" value="F:peroxidase activity"/>
    <property type="evidence" value="ECO:0007669"/>
    <property type="project" value="UniProtKB-KW"/>
</dbReference>
<dbReference type="Pfam" id="PF03098">
    <property type="entry name" value="An_peroxidase"/>
    <property type="match status" value="1"/>
</dbReference>
<sequence>MTRILIAFPFLLAVACRAQLLQSQQPQQPFLTEIFPEQFEQQQLQFRQNQLQVQLQQVQQALEARPQDPGLRDSLLRQQEQFLGMFRDIEQQHLVLQQRIQERLNGVQMPPVQVVQVQQPLLVSGPPSVPAPEPPPVQQRRPVAEQQDVPREPFRKPQSSNAVEGPCKTVAGESGTCRPLVSCLSFYAELPELKKQPCKLAVNEFGVCCPTKITNPANQQPAAAVTGVIRAPPPPPVEIPPFTPEQLNVAAANALQRLNERRVLVTSLFTKRILVPTGSAAAWHQELFPTTNETLSQGEQAQKSVDASVGLVNDFNLTREQGTFALPSFSILDTVLGDTCPRTSFCQPHKYRSTDGSCNNIQHELWGRASTALQRILPPKYADGVNSPRSKAADGSPLPSARQVSVTFTQDVDSPSENYTMLLMQWGQFLDHDTTHTPISRGQMGSGISCCRNGREIESSLRHPDCFQIEIPRNDHMFAPFGERCMEFVRSLPAPRPECNFGPREQMNQITAYLDGSNIYGSSLSTQQSLRTFSGGMLQSQNIRGKQLLPGNPSECSDDTGRAACFRAGDGRVNEQIDLALLHTIWLREHNRIAFELSRLNPRWSDEAIFQETRRIVIAQVQHITYNEFLPIILGRTYMAKFGLSPIESGWSRKYDPELNAGITNAFAAAAYRFGHTLIQGNIHGYGKFGNIRENLVLSKQHFAPFSLYKDGALDDFIRGISFQSSQNFDRFFTREITDHLFQGNLNFGLDLVALNVQRGRDHGLPPYNEWRQVCGYEKARNWKDLEEFMEPQTITRLARLYGSVDEVDLYIGGVSEKPIKDALVGPTFVCIIGDQFSRLRRGDRFFYEEGGHPSSFDQVQLQELRKSSLARLLCDNSDDMALIQPLAFIKPSFLNQRVACASSSIPKVDLRAWAGERSAVP</sequence>
<feature type="region of interest" description="Disordered" evidence="10">
    <location>
        <begin position="380"/>
        <end position="404"/>
    </location>
</feature>
<keyword evidence="7" id="KW-1015">Disulfide bond</keyword>
<evidence type="ECO:0000256" key="10">
    <source>
        <dbReference type="SAM" id="MobiDB-lite"/>
    </source>
</evidence>
<dbReference type="InterPro" id="IPR019791">
    <property type="entry name" value="Haem_peroxidase_animal"/>
</dbReference>
<dbReference type="GO" id="GO:0020037">
    <property type="term" value="F:heme binding"/>
    <property type="evidence" value="ECO:0007669"/>
    <property type="project" value="InterPro"/>
</dbReference>
<evidence type="ECO:0000256" key="9">
    <source>
        <dbReference type="PIRSR" id="PIRSR619791-2"/>
    </source>
</evidence>
<dbReference type="InterPro" id="IPR010255">
    <property type="entry name" value="Haem_peroxidase_sf"/>
</dbReference>
<feature type="compositionally biased region" description="Pro residues" evidence="10">
    <location>
        <begin position="127"/>
        <end position="137"/>
    </location>
</feature>
<evidence type="ECO:0000256" key="11">
    <source>
        <dbReference type="SAM" id="SignalP"/>
    </source>
</evidence>
<protein>
    <submittedName>
        <fullName evidence="13">Proteinase, regulatory CLIP domain,Haem peroxidase,Haem peroxidase, animal type</fullName>
    </submittedName>
</protein>
<comment type="subcellular location">
    <subcellularLocation>
        <location evidence="1">Secreted</location>
    </subcellularLocation>
</comment>
<dbReference type="PROSITE" id="PS51257">
    <property type="entry name" value="PROKAR_LIPOPROTEIN"/>
    <property type="match status" value="1"/>
</dbReference>
<keyword evidence="5 11" id="KW-0732">Signal</keyword>
<dbReference type="AlphaFoldDB" id="A0A5E4N7B2"/>
<keyword evidence="6 9" id="KW-0408">Iron</keyword>
<keyword evidence="3 13" id="KW-0560">Oxidoreductase</keyword>